<name>A0AAD9JB36_9ANNE</name>
<gene>
    <name evidence="2" type="ORF">LSH36_430g01031</name>
</gene>
<feature type="transmembrane region" description="Helical" evidence="1">
    <location>
        <begin position="89"/>
        <end position="107"/>
    </location>
</feature>
<keyword evidence="1" id="KW-0812">Transmembrane</keyword>
<accession>A0AAD9JB36</accession>
<sequence length="108" mass="12390">MCHHDRHDDDGDDDDDDDDGLSNFSSSCVTSLPVCHLTCHVLFTDVVDLHLTSNQRLGFENMFICFVLMPVEGRVTAVTQMRECARTCARLRIFMCVYVFVSPYIFIY</sequence>
<organism evidence="2 3">
    <name type="scientific">Paralvinella palmiformis</name>
    <dbReference type="NCBI Taxonomy" id="53620"/>
    <lineage>
        <taxon>Eukaryota</taxon>
        <taxon>Metazoa</taxon>
        <taxon>Spiralia</taxon>
        <taxon>Lophotrochozoa</taxon>
        <taxon>Annelida</taxon>
        <taxon>Polychaeta</taxon>
        <taxon>Sedentaria</taxon>
        <taxon>Canalipalpata</taxon>
        <taxon>Terebellida</taxon>
        <taxon>Terebelliformia</taxon>
        <taxon>Alvinellidae</taxon>
        <taxon>Paralvinella</taxon>
    </lineage>
</organism>
<protein>
    <submittedName>
        <fullName evidence="2">Uncharacterized protein</fullName>
    </submittedName>
</protein>
<dbReference type="Proteomes" id="UP001208570">
    <property type="component" value="Unassembled WGS sequence"/>
</dbReference>
<evidence type="ECO:0000313" key="3">
    <source>
        <dbReference type="Proteomes" id="UP001208570"/>
    </source>
</evidence>
<reference evidence="2" key="1">
    <citation type="journal article" date="2023" name="Mol. Biol. Evol.">
        <title>Third-Generation Sequencing Reveals the Adaptive Role of the Epigenome in Three Deep-Sea Polychaetes.</title>
        <authorList>
            <person name="Perez M."/>
            <person name="Aroh O."/>
            <person name="Sun Y."/>
            <person name="Lan Y."/>
            <person name="Juniper S.K."/>
            <person name="Young C.R."/>
            <person name="Angers B."/>
            <person name="Qian P.Y."/>
        </authorList>
    </citation>
    <scope>NUCLEOTIDE SEQUENCE</scope>
    <source>
        <strain evidence="2">P08H-3</strain>
    </source>
</reference>
<evidence type="ECO:0000313" key="2">
    <source>
        <dbReference type="EMBL" id="KAK2149937.1"/>
    </source>
</evidence>
<proteinExistence type="predicted"/>
<keyword evidence="1" id="KW-0472">Membrane</keyword>
<dbReference type="EMBL" id="JAODUP010000430">
    <property type="protein sequence ID" value="KAK2149937.1"/>
    <property type="molecule type" value="Genomic_DNA"/>
</dbReference>
<evidence type="ECO:0000256" key="1">
    <source>
        <dbReference type="SAM" id="Phobius"/>
    </source>
</evidence>
<keyword evidence="3" id="KW-1185">Reference proteome</keyword>
<keyword evidence="1" id="KW-1133">Transmembrane helix</keyword>
<dbReference type="AlphaFoldDB" id="A0AAD9JB36"/>
<comment type="caution">
    <text evidence="2">The sequence shown here is derived from an EMBL/GenBank/DDBJ whole genome shotgun (WGS) entry which is preliminary data.</text>
</comment>